<reference evidence="3" key="2">
    <citation type="submission" date="2013-04" db="EMBL/GenBank/DDBJ databases">
        <title>Genomic mechanisms accounting for the adaptation to parasitism in nematode-trapping fungi.</title>
        <authorList>
            <person name="Ahren D.G."/>
        </authorList>
    </citation>
    <scope>NUCLEOTIDE SEQUENCE [LARGE SCALE GENOMIC DNA]</scope>
    <source>
        <strain evidence="3">CBS 200.50</strain>
    </source>
</reference>
<feature type="region of interest" description="Disordered" evidence="1">
    <location>
        <begin position="172"/>
        <end position="200"/>
    </location>
</feature>
<accession>S8BR16</accession>
<evidence type="ECO:0000313" key="3">
    <source>
        <dbReference type="Proteomes" id="UP000015100"/>
    </source>
</evidence>
<name>S8BR16_DACHA</name>
<dbReference type="Proteomes" id="UP000015100">
    <property type="component" value="Unassembled WGS sequence"/>
</dbReference>
<evidence type="ECO:0000313" key="2">
    <source>
        <dbReference type="EMBL" id="EPS37702.1"/>
    </source>
</evidence>
<dbReference type="AlphaFoldDB" id="S8BR16"/>
<protein>
    <submittedName>
        <fullName evidence="2">Uncharacterized protein</fullName>
    </submittedName>
</protein>
<sequence>MAMGLKYKTKPLPPTTTSSVQETRFLRSALARRQTENGDRSRCGIDASPYEQANRRTLFESVLLFAPKILGRHKQLGFLLPDTVETANTIVDKTANNRGSEDQVEIMGTGYVEMGGYPGGIVGLRGCEAVKLQNGTLSETKKRTSVSITDGKEYVRPGVRLPIRLKAQRVVSGGKSKYNSTSRKGSGPHPLRSNNRDPKYLDSLSRATCLNGSSHDGWQP</sequence>
<keyword evidence="3" id="KW-1185">Reference proteome</keyword>
<organism evidence="2 3">
    <name type="scientific">Dactylellina haptotyla (strain CBS 200.50)</name>
    <name type="common">Nematode-trapping fungus</name>
    <name type="synonym">Monacrosporium haptotylum</name>
    <dbReference type="NCBI Taxonomy" id="1284197"/>
    <lineage>
        <taxon>Eukaryota</taxon>
        <taxon>Fungi</taxon>
        <taxon>Dikarya</taxon>
        <taxon>Ascomycota</taxon>
        <taxon>Pezizomycotina</taxon>
        <taxon>Orbiliomycetes</taxon>
        <taxon>Orbiliales</taxon>
        <taxon>Orbiliaceae</taxon>
        <taxon>Dactylellina</taxon>
    </lineage>
</organism>
<evidence type="ECO:0000256" key="1">
    <source>
        <dbReference type="SAM" id="MobiDB-lite"/>
    </source>
</evidence>
<dbReference type="HOGENOM" id="CLU_1255945_0_0_1"/>
<proteinExistence type="predicted"/>
<comment type="caution">
    <text evidence="2">The sequence shown here is derived from an EMBL/GenBank/DDBJ whole genome shotgun (WGS) entry which is preliminary data.</text>
</comment>
<dbReference type="EMBL" id="AQGS01000612">
    <property type="protein sequence ID" value="EPS37702.1"/>
    <property type="molecule type" value="Genomic_DNA"/>
</dbReference>
<reference evidence="2 3" key="1">
    <citation type="journal article" date="2013" name="PLoS Genet.">
        <title>Genomic mechanisms accounting for the adaptation to parasitism in nematode-trapping fungi.</title>
        <authorList>
            <person name="Meerupati T."/>
            <person name="Andersson K.M."/>
            <person name="Friman E."/>
            <person name="Kumar D."/>
            <person name="Tunlid A."/>
            <person name="Ahren D."/>
        </authorList>
    </citation>
    <scope>NUCLEOTIDE SEQUENCE [LARGE SCALE GENOMIC DNA]</scope>
    <source>
        <strain evidence="2 3">CBS 200.50</strain>
    </source>
</reference>
<gene>
    <name evidence="2" type="ORF">H072_8587</name>
</gene>
<feature type="region of interest" description="Disordered" evidence="1">
    <location>
        <begin position="1"/>
        <end position="20"/>
    </location>
</feature>